<dbReference type="Proteomes" id="UP000009010">
    <property type="component" value="Chromosome"/>
</dbReference>
<reference evidence="1 2" key="1">
    <citation type="journal article" date="2012" name="J. Bacteriol.">
        <title>Complete Genome Sequence of Rahnella aquatilis CIP 78.65.</title>
        <authorList>
            <person name="Martinez R.J."/>
            <person name="Bruce D."/>
            <person name="Detter C."/>
            <person name="Goodwin L.A."/>
            <person name="Han J."/>
            <person name="Han C.S."/>
            <person name="Held B."/>
            <person name="Land M.L."/>
            <person name="Mikhailova N."/>
            <person name="Nolan M."/>
            <person name="Pennacchio L."/>
            <person name="Pitluck S."/>
            <person name="Tapia R."/>
            <person name="Woyke T."/>
            <person name="Sobecky P.A."/>
        </authorList>
    </citation>
    <scope>NUCLEOTIDE SEQUENCE [LARGE SCALE GENOMIC DNA]</scope>
    <source>
        <strain evidence="2">ATCC 33071 / DSM 4594 / JCM 1683 / NBRC 105701 / NCIMB 13365 / CIP 78.65</strain>
    </source>
</reference>
<proteinExistence type="predicted"/>
<dbReference type="EMBL" id="CP003244">
    <property type="protein sequence ID" value="AEX52399.1"/>
    <property type="molecule type" value="Genomic_DNA"/>
</dbReference>
<keyword evidence="2" id="KW-1185">Reference proteome</keyword>
<dbReference type="PATRIC" id="fig|745277.3.peg.2459"/>
<evidence type="ECO:0000313" key="2">
    <source>
        <dbReference type="Proteomes" id="UP000009010"/>
    </source>
</evidence>
<dbReference type="HOGENOM" id="CLU_3139886_0_0_6"/>
<reference evidence="2" key="2">
    <citation type="submission" date="2012-01" db="EMBL/GenBank/DDBJ databases">
        <title>Complete sequence of chromosome of Rahnella aquatilis CIP 78.65.</title>
        <authorList>
            <person name="Lucas S."/>
            <person name="Han J."/>
            <person name="Lapidus A."/>
            <person name="Cheng J.-F."/>
            <person name="Goodwin L."/>
            <person name="Pitluck S."/>
            <person name="Peters L."/>
            <person name="Ovchinnikova G."/>
            <person name="Held B."/>
            <person name="Detter J.C."/>
            <person name="Han C."/>
            <person name="Tapia R."/>
            <person name="Land M."/>
            <person name="Hauser L."/>
            <person name="Kyrpides N."/>
            <person name="Ivanova N."/>
            <person name="Pagani I."/>
            <person name="Sobecky P."/>
            <person name="Martinez R."/>
            <person name="Woyke T."/>
        </authorList>
    </citation>
    <scope>NUCLEOTIDE SEQUENCE [LARGE SCALE GENOMIC DNA]</scope>
    <source>
        <strain evidence="2">ATCC 33071 / DSM 4594 / JCM 1683 / NBRC 105701 / NCIMB 13365 / CIP 78.65</strain>
    </source>
</reference>
<name>H2IQ14_RAHAC</name>
<gene>
    <name evidence="1" type="ordered locus">Rahaq2_2547</name>
</gene>
<dbReference type="KEGG" id="raq:Rahaq2_2547"/>
<dbReference type="AlphaFoldDB" id="H2IQ14"/>
<sequence>MQVKRFFFAILANNPAHAKDNFVTPVTFILKLTALRYNSPAFSFVTLIY</sequence>
<accession>H2IQ14</accession>
<dbReference type="eggNOG" id="ENOG5031RV0">
    <property type="taxonomic scope" value="Bacteria"/>
</dbReference>
<protein>
    <submittedName>
        <fullName evidence="1">Uncharacterized protein</fullName>
    </submittedName>
</protein>
<organism evidence="1 2">
    <name type="scientific">Rahnella aquatilis (strain ATCC 33071 / DSM 4594 / JCM 1683 / NBRC 105701 / NCIMB 13365 / CIP 78.65)</name>
    <dbReference type="NCBI Taxonomy" id="745277"/>
    <lineage>
        <taxon>Bacteria</taxon>
        <taxon>Pseudomonadati</taxon>
        <taxon>Pseudomonadota</taxon>
        <taxon>Gammaproteobacteria</taxon>
        <taxon>Enterobacterales</taxon>
        <taxon>Yersiniaceae</taxon>
        <taxon>Rahnella</taxon>
    </lineage>
</organism>
<evidence type="ECO:0000313" key="1">
    <source>
        <dbReference type="EMBL" id="AEX52399.1"/>
    </source>
</evidence>